<dbReference type="SMART" id="SM00836">
    <property type="entry name" value="DALR_1"/>
    <property type="match status" value="1"/>
</dbReference>
<protein>
    <recommendedName>
        <fullName evidence="1">DALR anticodon binding domain-containing protein</fullName>
    </recommendedName>
</protein>
<dbReference type="SUPFAM" id="SSF47323">
    <property type="entry name" value="Anticodon-binding domain of a subclass of class I aminoacyl-tRNA synthetases"/>
    <property type="match status" value="1"/>
</dbReference>
<comment type="caution">
    <text evidence="2">The sequence shown here is derived from an EMBL/GenBank/DDBJ whole genome shotgun (WGS) entry which is preliminary data.</text>
</comment>
<feature type="domain" description="DALR anticodon binding" evidence="1">
    <location>
        <begin position="48"/>
        <end position="187"/>
    </location>
</feature>
<dbReference type="AlphaFoldDB" id="A0AAV2RRZ3"/>
<evidence type="ECO:0000259" key="1">
    <source>
        <dbReference type="SMART" id="SM00836"/>
    </source>
</evidence>
<dbReference type="PANTHER" id="PTHR16043:SF1">
    <property type="entry name" value="DALR ANTICODON-BINDING DOMAIN-CONTAINING PROTEIN 3"/>
    <property type="match status" value="1"/>
</dbReference>
<sequence length="187" mass="21315">GGKGWDEFLQSQAEACMILQLLSVSPNTPVKVEVQESDNQNTRAMAFILYNYARLCVLFDSFQSKVASGDMPSLPDTSEINFSLLSTDDEWSLIWVFVLDWPGVVETFAQDMLSADNRLPKFSAVVRFLLSLSHCLSAYYSRYHVLPQTPQNHLLPQMYARLYLLKIIQRLMEICFHTLGVSPPRVM</sequence>
<keyword evidence="3" id="KW-1185">Reference proteome</keyword>
<reference evidence="2 3" key="1">
    <citation type="submission" date="2024-05" db="EMBL/GenBank/DDBJ databases">
        <authorList>
            <person name="Wallberg A."/>
        </authorList>
    </citation>
    <scope>NUCLEOTIDE SEQUENCE [LARGE SCALE GENOMIC DNA]</scope>
</reference>
<dbReference type="InterPro" id="IPR009080">
    <property type="entry name" value="tRNAsynth_Ia_anticodon-bd"/>
</dbReference>
<gene>
    <name evidence="2" type="ORF">MNOR_LOCUS28689</name>
</gene>
<dbReference type="InterPro" id="IPR037380">
    <property type="entry name" value="DALRD3"/>
</dbReference>
<dbReference type="GO" id="GO:0006420">
    <property type="term" value="P:arginyl-tRNA aminoacylation"/>
    <property type="evidence" value="ECO:0007669"/>
    <property type="project" value="InterPro"/>
</dbReference>
<dbReference type="Gene3D" id="1.10.730.10">
    <property type="entry name" value="Isoleucyl-tRNA Synthetase, Domain 1"/>
    <property type="match status" value="1"/>
</dbReference>
<dbReference type="InterPro" id="IPR008909">
    <property type="entry name" value="DALR_anticod-bd"/>
</dbReference>
<evidence type="ECO:0000313" key="3">
    <source>
        <dbReference type="Proteomes" id="UP001497623"/>
    </source>
</evidence>
<dbReference type="Pfam" id="PF05746">
    <property type="entry name" value="DALR_1"/>
    <property type="match status" value="1"/>
</dbReference>
<dbReference type="GO" id="GO:0000049">
    <property type="term" value="F:tRNA binding"/>
    <property type="evidence" value="ECO:0007669"/>
    <property type="project" value="TreeGrafter"/>
</dbReference>
<feature type="non-terminal residue" evidence="2">
    <location>
        <position position="1"/>
    </location>
</feature>
<dbReference type="GO" id="GO:0005524">
    <property type="term" value="F:ATP binding"/>
    <property type="evidence" value="ECO:0007669"/>
    <property type="project" value="InterPro"/>
</dbReference>
<name>A0AAV2RRZ3_MEGNR</name>
<dbReference type="EMBL" id="CAXKWB010032073">
    <property type="protein sequence ID" value="CAL4140741.1"/>
    <property type="molecule type" value="Genomic_DNA"/>
</dbReference>
<organism evidence="2 3">
    <name type="scientific">Meganyctiphanes norvegica</name>
    <name type="common">Northern krill</name>
    <name type="synonym">Thysanopoda norvegica</name>
    <dbReference type="NCBI Taxonomy" id="48144"/>
    <lineage>
        <taxon>Eukaryota</taxon>
        <taxon>Metazoa</taxon>
        <taxon>Ecdysozoa</taxon>
        <taxon>Arthropoda</taxon>
        <taxon>Crustacea</taxon>
        <taxon>Multicrustacea</taxon>
        <taxon>Malacostraca</taxon>
        <taxon>Eumalacostraca</taxon>
        <taxon>Eucarida</taxon>
        <taxon>Euphausiacea</taxon>
        <taxon>Euphausiidae</taxon>
        <taxon>Meganyctiphanes</taxon>
    </lineage>
</organism>
<dbReference type="Proteomes" id="UP001497623">
    <property type="component" value="Unassembled WGS sequence"/>
</dbReference>
<dbReference type="GO" id="GO:0106217">
    <property type="term" value="P:tRNA C3-cytosine methylation"/>
    <property type="evidence" value="ECO:0007669"/>
    <property type="project" value="TreeGrafter"/>
</dbReference>
<dbReference type="GO" id="GO:0004814">
    <property type="term" value="F:arginine-tRNA ligase activity"/>
    <property type="evidence" value="ECO:0007669"/>
    <property type="project" value="InterPro"/>
</dbReference>
<dbReference type="PANTHER" id="PTHR16043">
    <property type="entry name" value="DALRD3 PROTEIN"/>
    <property type="match status" value="1"/>
</dbReference>
<accession>A0AAV2RRZ3</accession>
<proteinExistence type="predicted"/>
<evidence type="ECO:0000313" key="2">
    <source>
        <dbReference type="EMBL" id="CAL4140741.1"/>
    </source>
</evidence>